<gene>
    <name evidence="2" type="ORF">SAMN05443638_12912</name>
</gene>
<reference evidence="2 3" key="1">
    <citation type="submission" date="2016-11" db="EMBL/GenBank/DDBJ databases">
        <authorList>
            <person name="Jaros S."/>
            <person name="Januszkiewicz K."/>
            <person name="Wedrychowicz H."/>
        </authorList>
    </citation>
    <scope>NUCLEOTIDE SEQUENCE [LARGE SCALE GENOMIC DNA]</scope>
    <source>
        <strain evidence="2 3">DSM 2631</strain>
    </source>
</reference>
<dbReference type="InterPro" id="IPR017342">
    <property type="entry name" value="S-AdoMet-dep_Met_synth_prd"/>
</dbReference>
<dbReference type="STRING" id="1533.SAMN05443638_12912"/>
<dbReference type="AlphaFoldDB" id="A0A1M4YM60"/>
<feature type="domain" description="AdoMet activation" evidence="1">
    <location>
        <begin position="87"/>
        <end position="193"/>
    </location>
</feature>
<accession>A0A1M4YM60</accession>
<dbReference type="EMBL" id="FQVM01000029">
    <property type="protein sequence ID" value="SHF06592.1"/>
    <property type="molecule type" value="Genomic_DNA"/>
</dbReference>
<evidence type="ECO:0000259" key="1">
    <source>
        <dbReference type="Pfam" id="PF02965"/>
    </source>
</evidence>
<name>A0A1M4YM60_9CLOT</name>
<protein>
    <submittedName>
        <fullName evidence="2">Vitamin B12 dependent methionine synthase, activation domain</fullName>
    </submittedName>
</protein>
<organism evidence="2 3">
    <name type="scientific">Clostridium fallax</name>
    <dbReference type="NCBI Taxonomy" id="1533"/>
    <lineage>
        <taxon>Bacteria</taxon>
        <taxon>Bacillati</taxon>
        <taxon>Bacillota</taxon>
        <taxon>Clostridia</taxon>
        <taxon>Eubacteriales</taxon>
        <taxon>Clostridiaceae</taxon>
        <taxon>Clostridium</taxon>
    </lineage>
</organism>
<dbReference type="GO" id="GO:0008705">
    <property type="term" value="F:methionine synthase activity"/>
    <property type="evidence" value="ECO:0007669"/>
    <property type="project" value="InterPro"/>
</dbReference>
<dbReference type="OrthoDB" id="9816190at2"/>
<sequence>MDKLNLILNEKEILRYLGYKGQEIPSNLKEKIMAVKEESKTLLQPKFIYEVYKINKNIDFIEVQGTTLKLVGKDISKLLKNSKECILMAVTLGNPIERRIKFYEKIDLTKALILDACATTAVEKTCDFIEDKLRKEYIKKGKTLTYRYSPGYGDLPLDTQKDFISSLNCERRIGLNVSEHMLLLPRKSVTAILGIKDGKYIEKKPKCSNCNNYSNCLYRREGEDFGFKRIY</sequence>
<proteinExistence type="predicted"/>
<dbReference type="Proteomes" id="UP000184035">
    <property type="component" value="Unassembled WGS sequence"/>
</dbReference>
<dbReference type="PIRSF" id="PIRSF037984">
    <property type="entry name" value="Met_synth_TM0269_prd"/>
    <property type="match status" value="1"/>
</dbReference>
<evidence type="ECO:0000313" key="2">
    <source>
        <dbReference type="EMBL" id="SHF06592.1"/>
    </source>
</evidence>
<evidence type="ECO:0000313" key="3">
    <source>
        <dbReference type="Proteomes" id="UP000184035"/>
    </source>
</evidence>
<dbReference type="InterPro" id="IPR004223">
    <property type="entry name" value="VitB12-dep_Met_synth_activ_dom"/>
</dbReference>
<dbReference type="SUPFAM" id="SSF56507">
    <property type="entry name" value="Methionine synthase activation domain-like"/>
    <property type="match status" value="1"/>
</dbReference>
<dbReference type="InterPro" id="IPR037010">
    <property type="entry name" value="VitB12-dep_Met_synth_activ_sf"/>
</dbReference>
<dbReference type="RefSeq" id="WP_072897333.1">
    <property type="nucleotide sequence ID" value="NZ_FQVM01000029.1"/>
</dbReference>
<keyword evidence="3" id="KW-1185">Reference proteome</keyword>
<dbReference type="Gene3D" id="3.40.109.40">
    <property type="match status" value="1"/>
</dbReference>
<dbReference type="Pfam" id="PF02965">
    <property type="entry name" value="Met_synt_B12"/>
    <property type="match status" value="1"/>
</dbReference>